<dbReference type="GO" id="GO:0008531">
    <property type="term" value="F:riboflavin kinase activity"/>
    <property type="evidence" value="ECO:0007669"/>
    <property type="project" value="UniProtKB-UniRule"/>
</dbReference>
<dbReference type="Proteomes" id="UP000023430">
    <property type="component" value="Unassembled WGS sequence"/>
</dbReference>
<dbReference type="SMART" id="SM00904">
    <property type="entry name" value="Flavokinase"/>
    <property type="match status" value="1"/>
</dbReference>
<dbReference type="Pfam" id="PF01687">
    <property type="entry name" value="Flavokinase"/>
    <property type="match status" value="1"/>
</dbReference>
<evidence type="ECO:0000256" key="6">
    <source>
        <dbReference type="ARBA" id="ARBA00022679"/>
    </source>
</evidence>
<keyword evidence="9 15" id="KW-0418">Kinase</keyword>
<keyword evidence="18" id="KW-1185">Reference proteome</keyword>
<evidence type="ECO:0000256" key="1">
    <source>
        <dbReference type="ARBA" id="ARBA00002121"/>
    </source>
</evidence>
<comment type="similarity">
    <text evidence="15">Belongs to the ribF family.</text>
</comment>
<comment type="pathway">
    <text evidence="3 15">Cofactor biosynthesis; FMN biosynthesis; FMN from riboflavin (ATP route): step 1/1.</text>
</comment>
<evidence type="ECO:0000256" key="12">
    <source>
        <dbReference type="ARBA" id="ARBA00023268"/>
    </source>
</evidence>
<dbReference type="GO" id="GO:0005524">
    <property type="term" value="F:ATP binding"/>
    <property type="evidence" value="ECO:0007669"/>
    <property type="project" value="UniProtKB-UniRule"/>
</dbReference>
<keyword evidence="5 15" id="KW-0288">FMN</keyword>
<dbReference type="Gene3D" id="3.40.50.620">
    <property type="entry name" value="HUPs"/>
    <property type="match status" value="1"/>
</dbReference>
<protein>
    <recommendedName>
        <fullName evidence="15">Riboflavin biosynthesis protein</fullName>
    </recommendedName>
    <domain>
        <recommendedName>
            <fullName evidence="15">Riboflavin kinase</fullName>
            <ecNumber evidence="15">2.7.1.26</ecNumber>
        </recommendedName>
        <alternativeName>
            <fullName evidence="15">Flavokinase</fullName>
        </alternativeName>
    </domain>
    <domain>
        <recommendedName>
            <fullName evidence="15">FMN adenylyltransferase</fullName>
            <ecNumber evidence="15">2.7.7.2</ecNumber>
        </recommendedName>
        <alternativeName>
            <fullName evidence="15">FAD pyrophosphorylase</fullName>
        </alternativeName>
        <alternativeName>
            <fullName evidence="15">FAD synthase</fullName>
        </alternativeName>
    </domain>
</protein>
<dbReference type="Pfam" id="PF06574">
    <property type="entry name" value="FAD_syn"/>
    <property type="match status" value="1"/>
</dbReference>
<dbReference type="AlphaFoldDB" id="X7FD62"/>
<dbReference type="FunFam" id="3.40.50.620:FF:000021">
    <property type="entry name" value="Riboflavin biosynthesis protein"/>
    <property type="match status" value="1"/>
</dbReference>
<dbReference type="Gene3D" id="2.40.30.30">
    <property type="entry name" value="Riboflavin kinase-like"/>
    <property type="match status" value="1"/>
</dbReference>
<dbReference type="UniPathway" id="UPA00277">
    <property type="reaction ID" value="UER00407"/>
</dbReference>
<reference evidence="17 18" key="1">
    <citation type="submission" date="2014-01" db="EMBL/GenBank/DDBJ databases">
        <title>Roseivivax isoporae LMG 25204 Genome Sequencing.</title>
        <authorList>
            <person name="Lai Q."/>
            <person name="Li G."/>
            <person name="Shao Z."/>
        </authorList>
    </citation>
    <scope>NUCLEOTIDE SEQUENCE [LARGE SCALE GENOMIC DNA]</scope>
    <source>
        <strain evidence="17 18">LMG 25204</strain>
    </source>
</reference>
<evidence type="ECO:0000313" key="17">
    <source>
        <dbReference type="EMBL" id="ETX30006.1"/>
    </source>
</evidence>
<dbReference type="SUPFAM" id="SSF82114">
    <property type="entry name" value="Riboflavin kinase-like"/>
    <property type="match status" value="1"/>
</dbReference>
<comment type="caution">
    <text evidence="17">The sequence shown here is derived from an EMBL/GenBank/DDBJ whole genome shotgun (WGS) entry which is preliminary data.</text>
</comment>
<sequence>MRILRDIRDIPDTARGAVAAIGNFDGVHLGHRAVIDAARAAAPGAPLAVLTFEPHPREFFRPDAPPFRLMGPEARAHRLEKLGVDILFELPFDAHLAALTPEAFAREVLAEGLGLSHAVTGADFRFGRDRAGDASDLAAFGARLGFGVTAAPLALAGGRRVSSTAVRTALSEGRPGDAAALLGHWHRIDGPVIHGEKRGRTLGYPTANMSIDGLHPPRFGVYAVRVDVLSGPHAGTWHGAASVGVRPMFGENRANIETFLFDFEGDLYDTHLSVALVEFLRPEERFDGLDALVAQMDADCARARDVLEALA</sequence>
<comment type="function">
    <text evidence="1">Catalyzes the phosphorylation of riboflavin to FMN followed by the adenylation of FMN to FAD.</text>
</comment>
<keyword evidence="7 15" id="KW-0548">Nucleotidyltransferase</keyword>
<keyword evidence="11 15" id="KW-0067">ATP-binding</keyword>
<dbReference type="SUPFAM" id="SSF52374">
    <property type="entry name" value="Nucleotidylyl transferase"/>
    <property type="match status" value="1"/>
</dbReference>
<dbReference type="InterPro" id="IPR014729">
    <property type="entry name" value="Rossmann-like_a/b/a_fold"/>
</dbReference>
<gene>
    <name evidence="17" type="ORF">RISW2_20395</name>
</gene>
<dbReference type="RefSeq" id="WP_043767854.1">
    <property type="nucleotide sequence ID" value="NZ_JAME01000006.1"/>
</dbReference>
<keyword evidence="4 15" id="KW-0285">Flavoprotein</keyword>
<name>X7FD62_9RHOB</name>
<evidence type="ECO:0000256" key="7">
    <source>
        <dbReference type="ARBA" id="ARBA00022695"/>
    </source>
</evidence>
<dbReference type="eggNOG" id="COG0196">
    <property type="taxonomic scope" value="Bacteria"/>
</dbReference>
<dbReference type="InterPro" id="IPR002606">
    <property type="entry name" value="Riboflavin_kinase_bac"/>
</dbReference>
<dbReference type="PANTHER" id="PTHR22749:SF6">
    <property type="entry name" value="RIBOFLAVIN KINASE"/>
    <property type="match status" value="1"/>
</dbReference>
<dbReference type="NCBIfam" id="TIGR00083">
    <property type="entry name" value="ribF"/>
    <property type="match status" value="1"/>
</dbReference>
<dbReference type="OrthoDB" id="9803667at2"/>
<dbReference type="CDD" id="cd02064">
    <property type="entry name" value="FAD_synthetase_N"/>
    <property type="match status" value="1"/>
</dbReference>
<dbReference type="InterPro" id="IPR023465">
    <property type="entry name" value="Riboflavin_kinase_dom_sf"/>
</dbReference>
<dbReference type="GO" id="GO:0009398">
    <property type="term" value="P:FMN biosynthetic process"/>
    <property type="evidence" value="ECO:0007669"/>
    <property type="project" value="UniProtKB-UniRule"/>
</dbReference>
<dbReference type="GO" id="GO:0003919">
    <property type="term" value="F:FMN adenylyltransferase activity"/>
    <property type="evidence" value="ECO:0007669"/>
    <property type="project" value="UniProtKB-UniRule"/>
</dbReference>
<evidence type="ECO:0000256" key="14">
    <source>
        <dbReference type="ARBA" id="ARBA00049494"/>
    </source>
</evidence>
<evidence type="ECO:0000256" key="10">
    <source>
        <dbReference type="ARBA" id="ARBA00022827"/>
    </source>
</evidence>
<feature type="domain" description="Riboflavin kinase" evidence="16">
    <location>
        <begin position="181"/>
        <end position="308"/>
    </location>
</feature>
<dbReference type="UniPathway" id="UPA00276">
    <property type="reaction ID" value="UER00406"/>
</dbReference>
<dbReference type="EC" id="2.7.7.2" evidence="15"/>
<dbReference type="InterPro" id="IPR015864">
    <property type="entry name" value="FAD_synthase"/>
</dbReference>
<evidence type="ECO:0000256" key="15">
    <source>
        <dbReference type="PIRNR" id="PIRNR004491"/>
    </source>
</evidence>
<keyword evidence="10 15" id="KW-0274">FAD</keyword>
<evidence type="ECO:0000256" key="2">
    <source>
        <dbReference type="ARBA" id="ARBA00004726"/>
    </source>
</evidence>
<evidence type="ECO:0000256" key="13">
    <source>
        <dbReference type="ARBA" id="ARBA00047880"/>
    </source>
</evidence>
<keyword evidence="6 15" id="KW-0808">Transferase</keyword>
<dbReference type="InterPro" id="IPR015865">
    <property type="entry name" value="Riboflavin_kinase_bac/euk"/>
</dbReference>
<evidence type="ECO:0000256" key="9">
    <source>
        <dbReference type="ARBA" id="ARBA00022777"/>
    </source>
</evidence>
<organism evidence="17 18">
    <name type="scientific">Roseivivax isoporae LMG 25204</name>
    <dbReference type="NCBI Taxonomy" id="1449351"/>
    <lineage>
        <taxon>Bacteria</taxon>
        <taxon>Pseudomonadati</taxon>
        <taxon>Pseudomonadota</taxon>
        <taxon>Alphaproteobacteria</taxon>
        <taxon>Rhodobacterales</taxon>
        <taxon>Roseobacteraceae</taxon>
        <taxon>Roseivivax</taxon>
    </lineage>
</organism>
<comment type="catalytic activity">
    <reaction evidence="13 15">
        <text>riboflavin + ATP = FMN + ADP + H(+)</text>
        <dbReference type="Rhea" id="RHEA:14357"/>
        <dbReference type="ChEBI" id="CHEBI:15378"/>
        <dbReference type="ChEBI" id="CHEBI:30616"/>
        <dbReference type="ChEBI" id="CHEBI:57986"/>
        <dbReference type="ChEBI" id="CHEBI:58210"/>
        <dbReference type="ChEBI" id="CHEBI:456216"/>
        <dbReference type="EC" id="2.7.1.26"/>
    </reaction>
</comment>
<evidence type="ECO:0000259" key="16">
    <source>
        <dbReference type="SMART" id="SM00904"/>
    </source>
</evidence>
<comment type="pathway">
    <text evidence="2 15">Cofactor biosynthesis; FAD biosynthesis; FAD from FMN: step 1/1.</text>
</comment>
<proteinExistence type="inferred from homology"/>
<dbReference type="GO" id="GO:0009231">
    <property type="term" value="P:riboflavin biosynthetic process"/>
    <property type="evidence" value="ECO:0007669"/>
    <property type="project" value="InterPro"/>
</dbReference>
<dbReference type="PANTHER" id="PTHR22749">
    <property type="entry name" value="RIBOFLAVIN KINASE/FMN ADENYLYLTRANSFERASE"/>
    <property type="match status" value="1"/>
</dbReference>
<evidence type="ECO:0000256" key="8">
    <source>
        <dbReference type="ARBA" id="ARBA00022741"/>
    </source>
</evidence>
<evidence type="ECO:0000256" key="5">
    <source>
        <dbReference type="ARBA" id="ARBA00022643"/>
    </source>
</evidence>
<evidence type="ECO:0000256" key="11">
    <source>
        <dbReference type="ARBA" id="ARBA00022840"/>
    </source>
</evidence>
<dbReference type="PATRIC" id="fig|1449351.3.peg.1208"/>
<evidence type="ECO:0000256" key="3">
    <source>
        <dbReference type="ARBA" id="ARBA00005201"/>
    </source>
</evidence>
<keyword evidence="8 15" id="KW-0547">Nucleotide-binding</keyword>
<dbReference type="PIRSF" id="PIRSF004491">
    <property type="entry name" value="FAD_Synth"/>
    <property type="match status" value="1"/>
</dbReference>
<evidence type="ECO:0000313" key="18">
    <source>
        <dbReference type="Proteomes" id="UP000023430"/>
    </source>
</evidence>
<dbReference type="STRING" id="1449351.RISW2_20395"/>
<dbReference type="InterPro" id="IPR023468">
    <property type="entry name" value="Riboflavin_kinase"/>
</dbReference>
<dbReference type="GO" id="GO:0006747">
    <property type="term" value="P:FAD biosynthetic process"/>
    <property type="evidence" value="ECO:0007669"/>
    <property type="project" value="UniProtKB-UniRule"/>
</dbReference>
<comment type="catalytic activity">
    <reaction evidence="14 15">
        <text>FMN + ATP + H(+) = FAD + diphosphate</text>
        <dbReference type="Rhea" id="RHEA:17237"/>
        <dbReference type="ChEBI" id="CHEBI:15378"/>
        <dbReference type="ChEBI" id="CHEBI:30616"/>
        <dbReference type="ChEBI" id="CHEBI:33019"/>
        <dbReference type="ChEBI" id="CHEBI:57692"/>
        <dbReference type="ChEBI" id="CHEBI:58210"/>
        <dbReference type="EC" id="2.7.7.2"/>
    </reaction>
</comment>
<dbReference type="NCBIfam" id="NF004160">
    <property type="entry name" value="PRK05627.1-3"/>
    <property type="match status" value="1"/>
</dbReference>
<dbReference type="EMBL" id="JAME01000006">
    <property type="protein sequence ID" value="ETX30006.1"/>
    <property type="molecule type" value="Genomic_DNA"/>
</dbReference>
<evidence type="ECO:0000256" key="4">
    <source>
        <dbReference type="ARBA" id="ARBA00022630"/>
    </source>
</evidence>
<keyword evidence="12" id="KW-0511">Multifunctional enzyme</keyword>
<accession>X7FD62</accession>
<dbReference type="EC" id="2.7.1.26" evidence="15"/>